<dbReference type="Proteomes" id="UP000238390">
    <property type="component" value="Chromosome"/>
</dbReference>
<dbReference type="Pfam" id="PF12680">
    <property type="entry name" value="SnoaL_2"/>
    <property type="match status" value="1"/>
</dbReference>
<reference evidence="2 3" key="1">
    <citation type="submission" date="2018-02" db="EMBL/GenBank/DDBJ databases">
        <title>FDA/CDC Antimicrobial Resistant Isolate Bank Genome Sequencing.</title>
        <authorList>
            <person name="Benahmed F.H."/>
            <person name="Lutgring J.D."/>
            <person name="Yoo B."/>
            <person name="Machado M."/>
            <person name="Brown A."/>
            <person name="McAllister G."/>
            <person name="Perry A."/>
            <person name="Halpin A.L."/>
            <person name="Vavikolanu K."/>
            <person name="Ott S."/>
            <person name="Zhao X."/>
            <person name="Tallon L.J."/>
            <person name="Sadzewicz L."/>
            <person name="Aluvathingal J."/>
            <person name="Nadendla S."/>
            <person name="Voskania-kordi A."/>
            <person name="Simonyan V."/>
            <person name="Patel J."/>
            <person name="Shawar R.M."/>
        </authorList>
    </citation>
    <scope>NUCLEOTIDE SEQUENCE [LARGE SCALE GENOMIC DNA]</scope>
    <source>
        <strain evidence="2 3">AR_0356</strain>
    </source>
</reference>
<sequence length="148" mass="15930">MSKALLCALFLVAPICAWAQDLPRSPEEVPQALERYFNAGDLDGLASLYGENSAFVSAPGTQVLGAARIRSALQRFMATGAPIRFSVRQVYRAGDMALILGDWRIEGEGRDGSPVDMRGTATDVVIRRADGSWIYAIDNPFGVAPAAR</sequence>
<dbReference type="Gene3D" id="3.10.450.50">
    <property type="match status" value="1"/>
</dbReference>
<protein>
    <submittedName>
        <fullName evidence="2">SnoaL-like domain protein</fullName>
    </submittedName>
</protein>
<dbReference type="CDD" id="cd00531">
    <property type="entry name" value="NTF2_like"/>
    <property type="match status" value="1"/>
</dbReference>
<dbReference type="SUPFAM" id="SSF54427">
    <property type="entry name" value="NTF2-like"/>
    <property type="match status" value="1"/>
</dbReference>
<gene>
    <name evidence="2" type="ORF">CSB93_3885</name>
</gene>
<dbReference type="InterPro" id="IPR037401">
    <property type="entry name" value="SnoaL-like"/>
</dbReference>
<proteinExistence type="predicted"/>
<evidence type="ECO:0000313" key="3">
    <source>
        <dbReference type="Proteomes" id="UP000238390"/>
    </source>
</evidence>
<dbReference type="EMBL" id="CP027169">
    <property type="protein sequence ID" value="AVK08813.1"/>
    <property type="molecule type" value="Genomic_DNA"/>
</dbReference>
<evidence type="ECO:0000313" key="2">
    <source>
        <dbReference type="EMBL" id="AVK08813.1"/>
    </source>
</evidence>
<accession>A0A2R3J3W8</accession>
<organism evidence="2 3">
    <name type="scientific">Pseudomonas paraeruginosa</name>
    <dbReference type="NCBI Taxonomy" id="2994495"/>
    <lineage>
        <taxon>Bacteria</taxon>
        <taxon>Pseudomonadati</taxon>
        <taxon>Pseudomonadota</taxon>
        <taxon>Gammaproteobacteria</taxon>
        <taxon>Pseudomonadales</taxon>
        <taxon>Pseudomonadaceae</taxon>
        <taxon>Pseudomonas</taxon>
    </lineage>
</organism>
<dbReference type="RefSeq" id="WP_071537168.1">
    <property type="nucleotide sequence ID" value="NZ_CP027169.1"/>
</dbReference>
<name>A0A2R3J3W8_9PSED</name>
<dbReference type="AlphaFoldDB" id="A0A2R3J3W8"/>
<dbReference type="InterPro" id="IPR032710">
    <property type="entry name" value="NTF2-like_dom_sf"/>
</dbReference>
<evidence type="ECO:0000259" key="1">
    <source>
        <dbReference type="Pfam" id="PF12680"/>
    </source>
</evidence>
<keyword evidence="3" id="KW-1185">Reference proteome</keyword>
<feature type="domain" description="SnoaL-like" evidence="1">
    <location>
        <begin position="36"/>
        <end position="134"/>
    </location>
</feature>